<comment type="caution">
    <text evidence="7">The sequence shown here is derived from an EMBL/GenBank/DDBJ whole genome shotgun (WGS) entry which is preliminary data.</text>
</comment>
<feature type="compositionally biased region" description="Low complexity" evidence="5">
    <location>
        <begin position="627"/>
        <end position="639"/>
    </location>
</feature>
<dbReference type="CDD" id="cd02340">
    <property type="entry name" value="ZZ_NBR1_like"/>
    <property type="match status" value="2"/>
</dbReference>
<dbReference type="Pfam" id="PF16158">
    <property type="entry name" value="N_BRCA1_IG"/>
    <property type="match status" value="1"/>
</dbReference>
<proteinExistence type="predicted"/>
<dbReference type="EMBL" id="JANVFS010000027">
    <property type="protein sequence ID" value="KAJ4472584.1"/>
    <property type="molecule type" value="Genomic_DNA"/>
</dbReference>
<evidence type="ECO:0000256" key="3">
    <source>
        <dbReference type="ARBA" id="ARBA00022833"/>
    </source>
</evidence>
<dbReference type="PROSITE" id="PS50135">
    <property type="entry name" value="ZF_ZZ_2"/>
    <property type="match status" value="2"/>
</dbReference>
<organism evidence="7 8">
    <name type="scientific">Lentinula lateritia</name>
    <dbReference type="NCBI Taxonomy" id="40482"/>
    <lineage>
        <taxon>Eukaryota</taxon>
        <taxon>Fungi</taxon>
        <taxon>Dikarya</taxon>
        <taxon>Basidiomycota</taxon>
        <taxon>Agaricomycotina</taxon>
        <taxon>Agaricomycetes</taxon>
        <taxon>Agaricomycetidae</taxon>
        <taxon>Agaricales</taxon>
        <taxon>Marasmiineae</taxon>
        <taxon>Omphalotaceae</taxon>
        <taxon>Lentinula</taxon>
    </lineage>
</organism>
<evidence type="ECO:0000256" key="1">
    <source>
        <dbReference type="ARBA" id="ARBA00022723"/>
    </source>
</evidence>
<feature type="compositionally biased region" description="Polar residues" evidence="5">
    <location>
        <begin position="674"/>
        <end position="687"/>
    </location>
</feature>
<dbReference type="SMART" id="SM00291">
    <property type="entry name" value="ZnF_ZZ"/>
    <property type="match status" value="3"/>
</dbReference>
<dbReference type="Pfam" id="PF00569">
    <property type="entry name" value="ZZ"/>
    <property type="match status" value="3"/>
</dbReference>
<dbReference type="InterPro" id="IPR000433">
    <property type="entry name" value="Znf_ZZ"/>
</dbReference>
<keyword evidence="2 4" id="KW-0863">Zinc-finger</keyword>
<feature type="compositionally biased region" description="Polar residues" evidence="5">
    <location>
        <begin position="104"/>
        <end position="116"/>
    </location>
</feature>
<reference evidence="7" key="2">
    <citation type="journal article" date="2023" name="Proc. Natl. Acad. Sci. U.S.A.">
        <title>A global phylogenomic analysis of the shiitake genus Lentinula.</title>
        <authorList>
            <person name="Sierra-Patev S."/>
            <person name="Min B."/>
            <person name="Naranjo-Ortiz M."/>
            <person name="Looney B."/>
            <person name="Konkel Z."/>
            <person name="Slot J.C."/>
            <person name="Sakamoto Y."/>
            <person name="Steenwyk J.L."/>
            <person name="Rokas A."/>
            <person name="Carro J."/>
            <person name="Camarero S."/>
            <person name="Ferreira P."/>
            <person name="Molpeceres G."/>
            <person name="Ruiz-Duenas F.J."/>
            <person name="Serrano A."/>
            <person name="Henrissat B."/>
            <person name="Drula E."/>
            <person name="Hughes K.W."/>
            <person name="Mata J.L."/>
            <person name="Ishikawa N.K."/>
            <person name="Vargas-Isla R."/>
            <person name="Ushijima S."/>
            <person name="Smith C.A."/>
            <person name="Donoghue J."/>
            <person name="Ahrendt S."/>
            <person name="Andreopoulos W."/>
            <person name="He G."/>
            <person name="LaButti K."/>
            <person name="Lipzen A."/>
            <person name="Ng V."/>
            <person name="Riley R."/>
            <person name="Sandor L."/>
            <person name="Barry K."/>
            <person name="Martinez A.T."/>
            <person name="Xiao Y."/>
            <person name="Gibbons J.G."/>
            <person name="Terashima K."/>
            <person name="Grigoriev I.V."/>
            <person name="Hibbett D."/>
        </authorList>
    </citation>
    <scope>NUCLEOTIDE SEQUENCE</scope>
    <source>
        <strain evidence="7">Sp2 HRB7682 ss15</strain>
    </source>
</reference>
<dbReference type="PROSITE" id="PS01357">
    <property type="entry name" value="ZF_ZZ_1"/>
    <property type="match status" value="1"/>
</dbReference>
<feature type="domain" description="ZZ-type" evidence="6">
    <location>
        <begin position="390"/>
        <end position="444"/>
    </location>
</feature>
<evidence type="ECO:0000256" key="4">
    <source>
        <dbReference type="PROSITE-ProRule" id="PRU00228"/>
    </source>
</evidence>
<evidence type="ECO:0000256" key="5">
    <source>
        <dbReference type="SAM" id="MobiDB-lite"/>
    </source>
</evidence>
<dbReference type="CDD" id="cd14947">
    <property type="entry name" value="NBR1_like"/>
    <property type="match status" value="1"/>
</dbReference>
<sequence>MPFTVKATYRSETRKLSFPECDSFPSFDQLYHQLYRVFPISHSIVLSKLLFSPDSSDSRVLLSREVRNAAEYDLAVAPFKGRAWMGPSLRVSVSDETPHKLPSSPHTWQPQASNPQKPVVSNPLPVVEPSFGRISYSHIPPPPIIFSSRPCPQEPMDVGKPETNDPPTVPQHDIASCCAVAQTRKDVQELITSFKVDLNRVIASLDPSPQNDIPMPLSQAPLSEDSIQPAKIPLQVPPSNVPESSPTLALPSVPMYPPLCQYNLCWRCGVIKQGPWFDCSTCNNKLCVTCLETTSISDCFFGSPHVWKKQTCSYCAPNSTPTPTPSPLQPASWGSVPLTFGSLLLPSVPTMAPVLREEVAPEMPAPHTVPFALSVGETESARNENGRVVHHGVSCDSCLSIIEGVRHKCLDCPDYDLCSSCIADGAAARHTPFHEFFEISEPGRVVVHNVFSGSGEREAAPPMRHNGSPVQSSQPVVHNAVCDLCESRIRGDRYKCINCPDWDCCANCFTITNEHHPRHAFVKVSRPEDFIRRDQTPVKEHFATCDSCSRRIFGIRYKCMHQDCPDFDLCSACEALPIAVHPATHPLLKVKDVGTTLPTVYRNNVGEFRPPANDIATSASDRSPIEAAPASLRAPSPAGSYGSGCLRNPAGGTYGIPSPEAQPPSPFYFRSESARSQTPESEVENTSLPAPAPVRKLFPVTTRSPSPTMMIPGAMPTFFNLPPIESLSLSTMLRTSPPITLPPIQSKPLVHESIRTPSPLWKHTPYARPRSPFVIPGEYMSEPQRAPARSPSPERTCDYPVMAPSGVDYNTISSQNSPDWGRVHGNGNPFLVRIPSHPSSNISRREHSPIHVLPPVPSSTVASGFWPENFQEIRHLMDDEPSFSRDLRRSMAQSTGSGIPAEESSIVGVREPLLSRPASSNSLLESEPSVGSLASILSGIKIPATNPFITAMESKEALIGTPSAPVPPVVSLPSTPSTLNTLNAEFVADRNIVDGQVVAPGAEFLKAWVMRNGGSRPWPEGTELVFVAGESFAKDNTTIQPQSVGVVQPNEQIELWTGELKAPENPGRYVAYYRLRDGEGNLFGHSIWLDITVSEAFQRDSPETLASSDYLSSSSIIIMPTAASTPSSAVANNDANGNGAPEGLHRNSSIPGSPVTALSAPSVSDYVETSDNDSETSGSLLDVTDSDSDEELWQDSRTSVLVEGHGAESQATIRATTLPDEYVVLYDEATSSEEE</sequence>
<feature type="compositionally biased region" description="Low complexity" evidence="5">
    <location>
        <begin position="1126"/>
        <end position="1139"/>
    </location>
</feature>
<dbReference type="InterPro" id="IPR013783">
    <property type="entry name" value="Ig-like_fold"/>
</dbReference>
<dbReference type="Gene3D" id="2.60.40.10">
    <property type="entry name" value="Immunoglobulins"/>
    <property type="match status" value="1"/>
</dbReference>
<keyword evidence="1" id="KW-0479">Metal-binding</keyword>
<dbReference type="Gene3D" id="3.30.60.90">
    <property type="match status" value="3"/>
</dbReference>
<dbReference type="GO" id="GO:0008270">
    <property type="term" value="F:zinc ion binding"/>
    <property type="evidence" value="ECO:0007669"/>
    <property type="project" value="UniProtKB-KW"/>
</dbReference>
<evidence type="ECO:0000256" key="2">
    <source>
        <dbReference type="ARBA" id="ARBA00022771"/>
    </source>
</evidence>
<feature type="region of interest" description="Disordered" evidence="5">
    <location>
        <begin position="651"/>
        <end position="687"/>
    </location>
</feature>
<dbReference type="InterPro" id="IPR032350">
    <property type="entry name" value="Nbr1_FW"/>
</dbReference>
<accession>A0A9W9DIT3</accession>
<dbReference type="PANTHER" id="PTHR20930">
    <property type="entry name" value="OVARIAN CARCINOMA ANTIGEN CA125-RELATED"/>
    <property type="match status" value="1"/>
</dbReference>
<dbReference type="PANTHER" id="PTHR20930:SF0">
    <property type="entry name" value="PROTEIN ILRUN"/>
    <property type="match status" value="1"/>
</dbReference>
<feature type="region of interest" description="Disordered" evidence="5">
    <location>
        <begin position="94"/>
        <end position="121"/>
    </location>
</feature>
<feature type="region of interest" description="Disordered" evidence="5">
    <location>
        <begin position="776"/>
        <end position="795"/>
    </location>
</feature>
<dbReference type="CDD" id="cd02249">
    <property type="entry name" value="ZZ"/>
    <property type="match status" value="1"/>
</dbReference>
<dbReference type="AlphaFoldDB" id="A0A9W9DIT3"/>
<feature type="region of interest" description="Disordered" evidence="5">
    <location>
        <begin position="609"/>
        <end position="639"/>
    </location>
</feature>
<name>A0A9W9DIT3_9AGAR</name>
<dbReference type="Proteomes" id="UP001150238">
    <property type="component" value="Unassembled WGS sequence"/>
</dbReference>
<protein>
    <recommendedName>
        <fullName evidence="6">ZZ-type domain-containing protein</fullName>
    </recommendedName>
</protein>
<dbReference type="SUPFAM" id="SSF57850">
    <property type="entry name" value="RING/U-box"/>
    <property type="match status" value="3"/>
</dbReference>
<feature type="region of interest" description="Disordered" evidence="5">
    <location>
        <begin position="1126"/>
        <end position="1190"/>
    </location>
</feature>
<reference evidence="7" key="1">
    <citation type="submission" date="2022-08" db="EMBL/GenBank/DDBJ databases">
        <authorList>
            <consortium name="DOE Joint Genome Institute"/>
            <person name="Min B."/>
            <person name="Riley R."/>
            <person name="Sierra-Patev S."/>
            <person name="Naranjo-Ortiz M."/>
            <person name="Looney B."/>
            <person name="Konkel Z."/>
            <person name="Slot J.C."/>
            <person name="Sakamoto Y."/>
            <person name="Steenwyk J.L."/>
            <person name="Rokas A."/>
            <person name="Carro J."/>
            <person name="Camarero S."/>
            <person name="Ferreira P."/>
            <person name="Molpeceres G."/>
            <person name="Ruiz-Duenas F.J."/>
            <person name="Serrano A."/>
            <person name="Henrissat B."/>
            <person name="Drula E."/>
            <person name="Hughes K.W."/>
            <person name="Mata J.L."/>
            <person name="Ishikawa N.K."/>
            <person name="Vargas-Isla R."/>
            <person name="Ushijima S."/>
            <person name="Smith C.A."/>
            <person name="Ahrendt S."/>
            <person name="Andreopoulos W."/>
            <person name="He G."/>
            <person name="Labutti K."/>
            <person name="Lipzen A."/>
            <person name="Ng V."/>
            <person name="Sandor L."/>
            <person name="Barry K."/>
            <person name="Martinez A.T."/>
            <person name="Xiao Y."/>
            <person name="Gibbons J.G."/>
            <person name="Terashima K."/>
            <person name="Hibbett D.S."/>
            <person name="Grigoriev I.V."/>
        </authorList>
    </citation>
    <scope>NUCLEOTIDE SEQUENCE</scope>
    <source>
        <strain evidence="7">Sp2 HRB7682 ss15</strain>
    </source>
</reference>
<feature type="domain" description="ZZ-type" evidence="6">
    <location>
        <begin position="477"/>
        <end position="529"/>
    </location>
</feature>
<dbReference type="InterPro" id="IPR043145">
    <property type="entry name" value="Znf_ZZ_sf"/>
</dbReference>
<evidence type="ECO:0000259" key="6">
    <source>
        <dbReference type="PROSITE" id="PS50135"/>
    </source>
</evidence>
<keyword evidence="3" id="KW-0862">Zinc</keyword>
<evidence type="ECO:0000313" key="8">
    <source>
        <dbReference type="Proteomes" id="UP001150238"/>
    </source>
</evidence>
<gene>
    <name evidence="7" type="ORF">C8J55DRAFT_149070</name>
</gene>
<evidence type="ECO:0000313" key="7">
    <source>
        <dbReference type="EMBL" id="KAJ4472584.1"/>
    </source>
</evidence>